<proteinExistence type="predicted"/>
<keyword evidence="3" id="KW-1185">Reference proteome</keyword>
<organism evidence="2 3">
    <name type="scientific">Datura stramonium</name>
    <name type="common">Jimsonweed</name>
    <name type="synonym">Common thornapple</name>
    <dbReference type="NCBI Taxonomy" id="4076"/>
    <lineage>
        <taxon>Eukaryota</taxon>
        <taxon>Viridiplantae</taxon>
        <taxon>Streptophyta</taxon>
        <taxon>Embryophyta</taxon>
        <taxon>Tracheophyta</taxon>
        <taxon>Spermatophyta</taxon>
        <taxon>Magnoliopsida</taxon>
        <taxon>eudicotyledons</taxon>
        <taxon>Gunneridae</taxon>
        <taxon>Pentapetalae</taxon>
        <taxon>asterids</taxon>
        <taxon>lamiids</taxon>
        <taxon>Solanales</taxon>
        <taxon>Solanaceae</taxon>
        <taxon>Solanoideae</taxon>
        <taxon>Datureae</taxon>
        <taxon>Datura</taxon>
    </lineage>
</organism>
<comment type="caution">
    <text evidence="2">The sequence shown here is derived from an EMBL/GenBank/DDBJ whole genome shotgun (WGS) entry which is preliminary data.</text>
</comment>
<dbReference type="Proteomes" id="UP000823775">
    <property type="component" value="Unassembled WGS sequence"/>
</dbReference>
<evidence type="ECO:0000256" key="1">
    <source>
        <dbReference type="SAM" id="MobiDB-lite"/>
    </source>
</evidence>
<evidence type="ECO:0000313" key="2">
    <source>
        <dbReference type="EMBL" id="MCD7455445.1"/>
    </source>
</evidence>
<name>A0ABS8S9D6_DATST</name>
<evidence type="ECO:0000313" key="3">
    <source>
        <dbReference type="Proteomes" id="UP000823775"/>
    </source>
</evidence>
<dbReference type="EMBL" id="JACEIK010000344">
    <property type="protein sequence ID" value="MCD7455445.1"/>
    <property type="molecule type" value="Genomic_DNA"/>
</dbReference>
<gene>
    <name evidence="2" type="ORF">HAX54_028132</name>
</gene>
<feature type="region of interest" description="Disordered" evidence="1">
    <location>
        <begin position="88"/>
        <end position="110"/>
    </location>
</feature>
<protein>
    <submittedName>
        <fullName evidence="2">Uncharacterized protein</fullName>
    </submittedName>
</protein>
<reference evidence="2 3" key="1">
    <citation type="journal article" date="2021" name="BMC Genomics">
        <title>Datura genome reveals duplications of psychoactive alkaloid biosynthetic genes and high mutation rate following tissue culture.</title>
        <authorList>
            <person name="Rajewski A."/>
            <person name="Carter-House D."/>
            <person name="Stajich J."/>
            <person name="Litt A."/>
        </authorList>
    </citation>
    <scope>NUCLEOTIDE SEQUENCE [LARGE SCALE GENOMIC DNA]</scope>
    <source>
        <strain evidence="2">AR-01</strain>
    </source>
</reference>
<sequence length="110" mass="11902">MDPIIRTLPPPSSLSVSVVSFNTKLNAKEDLEQAPALLSELRTQCHILDQNLSDLNTQLRNYLINHAYPDRTGALLHDIDAKLGDLQLASSSSSSDGGSGKVLGENYRIG</sequence>
<accession>A0ABS8S9D6</accession>